<feature type="active site" description="Charge relay system" evidence="6">
    <location>
        <position position="166"/>
    </location>
</feature>
<dbReference type="Gene3D" id="2.60.40.10">
    <property type="entry name" value="Immunoglobulins"/>
    <property type="match status" value="2"/>
</dbReference>
<organism evidence="8 9">
    <name type="scientific">Paenibacillus alba</name>
    <dbReference type="NCBI Taxonomy" id="1197127"/>
    <lineage>
        <taxon>Bacteria</taxon>
        <taxon>Bacillati</taxon>
        <taxon>Bacillota</taxon>
        <taxon>Bacilli</taxon>
        <taxon>Bacillales</taxon>
        <taxon>Paenibacillaceae</taxon>
        <taxon>Paenibacillus</taxon>
    </lineage>
</organism>
<dbReference type="InterPro" id="IPR037045">
    <property type="entry name" value="S8pro/Inhibitor_I9_sf"/>
</dbReference>
<dbReference type="Gene3D" id="2.60.120.380">
    <property type="match status" value="1"/>
</dbReference>
<dbReference type="CDD" id="cd07477">
    <property type="entry name" value="Peptidases_S8_Subtilisin_subset"/>
    <property type="match status" value="1"/>
</dbReference>
<feature type="domain" description="Peptidase S8/S53" evidence="7">
    <location>
        <begin position="157"/>
        <end position="394"/>
    </location>
</feature>
<dbReference type="SUPFAM" id="SSF54897">
    <property type="entry name" value="Protease propeptides/inhibitors"/>
    <property type="match status" value="1"/>
</dbReference>
<dbReference type="SUPFAM" id="SSF52743">
    <property type="entry name" value="Subtilisin-like"/>
    <property type="match status" value="1"/>
</dbReference>
<evidence type="ECO:0000259" key="7">
    <source>
        <dbReference type="Pfam" id="PF00082"/>
    </source>
</evidence>
<dbReference type="InterPro" id="IPR022398">
    <property type="entry name" value="Peptidase_S8_His-AS"/>
</dbReference>
<comment type="similarity">
    <text evidence="1 6">Belongs to the peptidase S8 family.</text>
</comment>
<evidence type="ECO:0000313" key="8">
    <source>
        <dbReference type="EMBL" id="MEC0232551.1"/>
    </source>
</evidence>
<dbReference type="InterPro" id="IPR023827">
    <property type="entry name" value="Peptidase_S8_Asp-AS"/>
</dbReference>
<dbReference type="InterPro" id="IPR015500">
    <property type="entry name" value="Peptidase_S8_subtilisin-rel"/>
</dbReference>
<sequence length="1064" mass="115494">MKFLLKSKPLVSSLLTGVLLFSISSVGGVEAASLLNKEEAITAGSGGDKSKLNLIQNSPIQVAALSNSEQRVIVTFKDKKKANKTLIQKSKGKVKRENKNSSSLAVTLPSSEIDQLKNDSSVESVEPDIQLQAATQTMEWGVSVINATYAWNSGYTGSGVKVAILDSGIDTQHEDLSVAGGASFVDYTTSYDDDNGHGTHVAGIIGAKNNETGVVGVAPDADLYAVKVLDATGKGYLSDVIAGIDWAVDHKIDVINLSMATNVDSPALHEAVDQAYDNGLLVVAAAGNAGNKEGTGDSIQYPAKYNSVIAVGAMDQNRQRAPFSSTGSELEVSAPGEAIYSTYLNNGYKISSGTSMASAFVTGELALLKQQKSTLTNVQLRQLLDQNAVFKNNTPAPGMENSVTDSVYNSVYGMLTSAAIGTGPSVTKSYKMQPPTTGTWNELSRAKSYVVVYDDYLQCNLDYYLFNDNTVWKTTSCRGTNLTDDTYNWPDLTNAKSISYSIDDSRQYTSIYYYVLYHDNTIKYKHWRSNSNDPVITVDDTINWPDAANAKAISFSEYISTNRFVLTKDNRVKTGYRSQVEDVTSIWPDVTNARDIHYAPVTGNYDNNPTRYVSRLDQAPNINISNHNNQVVYQTVAPNIITLSGTAQDLDGDNLTISASIAGVIKTATLTNTLNPQAWSLQWNVSSDNIPPGTYRDINVSTNDGLWGTANAAYNGTITVNRFPYAPTNLNPGTTSVANPQVLTSLSPALNWTFSDPDAGDYQTSYDVQLYSQDGSTLITDSGWINSSIASYSVPSGKLNRGTTYAWKVKVKDSSGGESPFSQIYYIRINTLPVLNINSYTNGQQVNDNVLTLSWTYQDADGQPQYAYQVLGSRDNWATVGYNSGVVTSNGNTHSTTPLPNGTWDIKVMVHDGYEWSNASMRTGLVLPNAFEPNDTNAQAFPINYNTQYSSLISSATDVDFYKYIAPVTGVDRFILNIPSGLIYEAYIYDSSMNLIGTNSKGIPTLYTVGAGMTYYIKINGVGGSFSNTATYSFLVNKYNQVNKANYQYDSNGNITNKTTTITN</sequence>
<dbReference type="PROSITE" id="PS00136">
    <property type="entry name" value="SUBTILASE_ASP"/>
    <property type="match status" value="1"/>
</dbReference>
<keyword evidence="9" id="KW-1185">Reference proteome</keyword>
<keyword evidence="2 6" id="KW-0645">Protease</keyword>
<dbReference type="Proteomes" id="UP001338137">
    <property type="component" value="Unassembled WGS sequence"/>
</dbReference>
<dbReference type="Pfam" id="PF00082">
    <property type="entry name" value="Peptidase_S8"/>
    <property type="match status" value="1"/>
</dbReference>
<dbReference type="InterPro" id="IPR036852">
    <property type="entry name" value="Peptidase_S8/S53_dom_sf"/>
</dbReference>
<dbReference type="PROSITE" id="PS51892">
    <property type="entry name" value="SUBTILASE"/>
    <property type="match status" value="1"/>
</dbReference>
<gene>
    <name evidence="8" type="ORF">P4I72_36165</name>
</gene>
<protein>
    <submittedName>
        <fullName evidence="8">S8 family serine peptidase</fullName>
    </submittedName>
</protein>
<comment type="caution">
    <text evidence="8">The sequence shown here is derived from an EMBL/GenBank/DDBJ whole genome shotgun (WGS) entry which is preliminary data.</text>
</comment>
<feature type="active site" description="Charge relay system" evidence="6">
    <location>
        <position position="355"/>
    </location>
</feature>
<evidence type="ECO:0000256" key="3">
    <source>
        <dbReference type="ARBA" id="ARBA00022723"/>
    </source>
</evidence>
<dbReference type="PANTHER" id="PTHR43806:SF11">
    <property type="entry name" value="CEREVISIN-RELATED"/>
    <property type="match status" value="1"/>
</dbReference>
<evidence type="ECO:0000256" key="1">
    <source>
        <dbReference type="ARBA" id="ARBA00011073"/>
    </source>
</evidence>
<dbReference type="InterPro" id="IPR050131">
    <property type="entry name" value="Peptidase_S8_subtilisin-like"/>
</dbReference>
<dbReference type="PRINTS" id="PR00723">
    <property type="entry name" value="SUBTILISIN"/>
</dbReference>
<dbReference type="InterPro" id="IPR034202">
    <property type="entry name" value="Subtilisin_Carlsberg-like"/>
</dbReference>
<keyword evidence="5 6" id="KW-0720">Serine protease</keyword>
<evidence type="ECO:0000256" key="4">
    <source>
        <dbReference type="ARBA" id="ARBA00022801"/>
    </source>
</evidence>
<evidence type="ECO:0000256" key="2">
    <source>
        <dbReference type="ARBA" id="ARBA00022670"/>
    </source>
</evidence>
<dbReference type="Pfam" id="PF25788">
    <property type="entry name" value="Ig_Rha78A_N"/>
    <property type="match status" value="1"/>
</dbReference>
<evidence type="ECO:0000256" key="6">
    <source>
        <dbReference type="PROSITE-ProRule" id="PRU01240"/>
    </source>
</evidence>
<keyword evidence="4 6" id="KW-0378">Hydrolase</keyword>
<dbReference type="RefSeq" id="WP_326076750.1">
    <property type="nucleotide sequence ID" value="NZ_JARLKY010000133.1"/>
</dbReference>
<dbReference type="InterPro" id="IPR013783">
    <property type="entry name" value="Ig-like_fold"/>
</dbReference>
<accession>A0ABU6GEA9</accession>
<evidence type="ECO:0000256" key="5">
    <source>
        <dbReference type="ARBA" id="ARBA00022825"/>
    </source>
</evidence>
<name>A0ABU6GEA9_9BACL</name>
<evidence type="ECO:0000313" key="9">
    <source>
        <dbReference type="Proteomes" id="UP001338137"/>
    </source>
</evidence>
<dbReference type="Gene3D" id="3.40.50.200">
    <property type="entry name" value="Peptidase S8/S53 domain"/>
    <property type="match status" value="1"/>
</dbReference>
<dbReference type="Gene3D" id="3.30.70.80">
    <property type="entry name" value="Peptidase S8 propeptide/proteinase inhibitor I9"/>
    <property type="match status" value="1"/>
</dbReference>
<keyword evidence="3" id="KW-0479">Metal-binding</keyword>
<feature type="active site" description="Charge relay system" evidence="6">
    <location>
        <position position="197"/>
    </location>
</feature>
<dbReference type="PROSITE" id="PS00137">
    <property type="entry name" value="SUBTILASE_HIS"/>
    <property type="match status" value="1"/>
</dbReference>
<reference evidence="8 9" key="1">
    <citation type="submission" date="2023-03" db="EMBL/GenBank/DDBJ databases">
        <title>Bacillus Genome Sequencing.</title>
        <authorList>
            <person name="Dunlap C."/>
        </authorList>
    </citation>
    <scope>NUCLEOTIDE SEQUENCE [LARGE SCALE GENOMIC DNA]</scope>
    <source>
        <strain evidence="8 9">BD-533</strain>
    </source>
</reference>
<dbReference type="EMBL" id="JARLKY010000133">
    <property type="protein sequence ID" value="MEC0232551.1"/>
    <property type="molecule type" value="Genomic_DNA"/>
</dbReference>
<dbReference type="InterPro" id="IPR000209">
    <property type="entry name" value="Peptidase_S8/S53_dom"/>
</dbReference>
<proteinExistence type="inferred from homology"/>
<dbReference type="PANTHER" id="PTHR43806">
    <property type="entry name" value="PEPTIDASE S8"/>
    <property type="match status" value="1"/>
</dbReference>